<dbReference type="AlphaFoldDB" id="A0A915HSE0"/>
<name>A0A915HSE0_ROMCU</name>
<accession>A0A915HSE0</accession>
<dbReference type="Proteomes" id="UP000887565">
    <property type="component" value="Unplaced"/>
</dbReference>
<organism evidence="1 2">
    <name type="scientific">Romanomermis culicivorax</name>
    <name type="common">Nematode worm</name>
    <dbReference type="NCBI Taxonomy" id="13658"/>
    <lineage>
        <taxon>Eukaryota</taxon>
        <taxon>Metazoa</taxon>
        <taxon>Ecdysozoa</taxon>
        <taxon>Nematoda</taxon>
        <taxon>Enoplea</taxon>
        <taxon>Dorylaimia</taxon>
        <taxon>Mermithida</taxon>
        <taxon>Mermithoidea</taxon>
        <taxon>Mermithidae</taxon>
        <taxon>Romanomermis</taxon>
    </lineage>
</organism>
<evidence type="ECO:0000313" key="1">
    <source>
        <dbReference type="Proteomes" id="UP000887565"/>
    </source>
</evidence>
<proteinExistence type="predicted"/>
<dbReference type="WBParaSite" id="nRc.2.0.1.t04441-RA">
    <property type="protein sequence ID" value="nRc.2.0.1.t04441-RA"/>
    <property type="gene ID" value="nRc.2.0.1.g04441"/>
</dbReference>
<protein>
    <submittedName>
        <fullName evidence="2">Uncharacterized protein</fullName>
    </submittedName>
</protein>
<reference evidence="2" key="1">
    <citation type="submission" date="2022-11" db="UniProtKB">
        <authorList>
            <consortium name="WormBaseParasite"/>
        </authorList>
    </citation>
    <scope>IDENTIFICATION</scope>
</reference>
<evidence type="ECO:0000313" key="2">
    <source>
        <dbReference type="WBParaSite" id="nRc.2.0.1.t04441-RA"/>
    </source>
</evidence>
<keyword evidence="1" id="KW-1185">Reference proteome</keyword>
<sequence>QQFEPSPYQPLIEKSRFLGKKLSILSFNQINELRKSYHSTGERTVEQTAELVGLKVPKKTVDS</sequence>